<evidence type="ECO:0008006" key="8">
    <source>
        <dbReference type="Google" id="ProtNLM"/>
    </source>
</evidence>
<accession>A0A5J4WIF5</accession>
<evidence type="ECO:0000256" key="3">
    <source>
        <dbReference type="ARBA" id="ARBA00023273"/>
    </source>
</evidence>
<evidence type="ECO:0000256" key="1">
    <source>
        <dbReference type="ARBA" id="ARBA00004138"/>
    </source>
</evidence>
<feature type="compositionally biased region" description="Polar residues" evidence="5">
    <location>
        <begin position="512"/>
        <end position="529"/>
    </location>
</feature>
<dbReference type="OrthoDB" id="6431598at2759"/>
<feature type="coiled-coil region" evidence="4">
    <location>
        <begin position="136"/>
        <end position="240"/>
    </location>
</feature>
<dbReference type="PANTHER" id="PTHR31183:SF1">
    <property type="entry name" value="CILIA- AND FLAGELLA-ASSOCIATED PROTEIN 53"/>
    <property type="match status" value="1"/>
</dbReference>
<dbReference type="AlphaFoldDB" id="A0A5J4WIF5"/>
<feature type="compositionally biased region" description="Basic and acidic residues" evidence="5">
    <location>
        <begin position="418"/>
        <end position="454"/>
    </location>
</feature>
<evidence type="ECO:0000256" key="2">
    <source>
        <dbReference type="ARBA" id="ARBA00023069"/>
    </source>
</evidence>
<organism evidence="6 7">
    <name type="scientific">Streblomastix strix</name>
    <dbReference type="NCBI Taxonomy" id="222440"/>
    <lineage>
        <taxon>Eukaryota</taxon>
        <taxon>Metamonada</taxon>
        <taxon>Preaxostyla</taxon>
        <taxon>Oxymonadida</taxon>
        <taxon>Streblomastigidae</taxon>
        <taxon>Streblomastix</taxon>
    </lineage>
</organism>
<name>A0A5J4WIF5_9EUKA</name>
<evidence type="ECO:0000313" key="7">
    <source>
        <dbReference type="Proteomes" id="UP000324800"/>
    </source>
</evidence>
<dbReference type="GO" id="GO:0005929">
    <property type="term" value="C:cilium"/>
    <property type="evidence" value="ECO:0007669"/>
    <property type="project" value="UniProtKB-SubCell"/>
</dbReference>
<evidence type="ECO:0000313" key="6">
    <source>
        <dbReference type="EMBL" id="KAA6394884.1"/>
    </source>
</evidence>
<dbReference type="Proteomes" id="UP000324800">
    <property type="component" value="Unassembled WGS sequence"/>
</dbReference>
<keyword evidence="3" id="KW-0966">Cell projection</keyword>
<keyword evidence="2" id="KW-0969">Cilium</keyword>
<feature type="region of interest" description="Disordered" evidence="5">
    <location>
        <begin position="505"/>
        <end position="529"/>
    </location>
</feature>
<proteinExistence type="predicted"/>
<feature type="coiled-coil region" evidence="4">
    <location>
        <begin position="364"/>
        <end position="391"/>
    </location>
</feature>
<comment type="subcellular location">
    <subcellularLocation>
        <location evidence="1">Cell projection</location>
        <location evidence="1">Cilium</location>
    </subcellularLocation>
</comment>
<feature type="region of interest" description="Disordered" evidence="5">
    <location>
        <begin position="418"/>
        <end position="457"/>
    </location>
</feature>
<sequence length="529" mass="63313">MSSQVFGPSITDYMAIRPHQKGYTPTHFETRTDVKLVSANMKRNIERLRHERQKDLERRRMLLANLYREDEQQYIREFAQVNETPQQRNEKRKQRAYDLRARREEEDRAKSQVIMDKKFGDESDLVKKKRTELDALQVASDQLLQINQKRENKAREQEKEKEWAAVWENERLKKLEEELRRADRAKMLDKEMVAKLDEQIDEIIQRKLADERLHFEEAQLAQEKEDLRKKKEEQEFLEKEREKGLNFCEYKRFNKILAQKAAREAAKQRDEDIKYIQSVLDREKREMDAEKAVKDEQRRELIMQRQLLLDEMRAIKEDDKEIDRLIAIEGEKEYQKRAAVWKKEQDARDKLLREVIADREAMIKRRIQEKIDAMEDNYAEAERIAEQVRIATQKEEEDAAAIRKKNIVIAGFQQVQRTEKKQREKLGSEKEQALEERDRQYNKVRADAEERQAEELEEEGNAMRLYVRNLAMDLNQQPLSQPKARQMQLREDIEQAKREQDKLAYGIGASRRGNSPQQKAGTIKKTTLW</sequence>
<comment type="caution">
    <text evidence="6">The sequence shown here is derived from an EMBL/GenBank/DDBJ whole genome shotgun (WGS) entry which is preliminary data.</text>
</comment>
<evidence type="ECO:0000256" key="5">
    <source>
        <dbReference type="SAM" id="MobiDB-lite"/>
    </source>
</evidence>
<dbReference type="InterPro" id="IPR043596">
    <property type="entry name" value="CFAP53/TCHP"/>
</dbReference>
<protein>
    <recommendedName>
        <fullName evidence="8">Trichohyalin-plectin-homology domain-containing protein</fullName>
    </recommendedName>
</protein>
<gene>
    <name evidence="6" type="ORF">EZS28_009590</name>
</gene>
<evidence type="ECO:0000256" key="4">
    <source>
        <dbReference type="SAM" id="Coils"/>
    </source>
</evidence>
<dbReference type="EMBL" id="SNRW01001823">
    <property type="protein sequence ID" value="KAA6394884.1"/>
    <property type="molecule type" value="Genomic_DNA"/>
</dbReference>
<dbReference type="PANTHER" id="PTHR31183">
    <property type="entry name" value="TRICHOPLEIN KERATIN FILAMENT-BINDING PROTEIN FAMILY MEMBER"/>
    <property type="match status" value="1"/>
</dbReference>
<keyword evidence="4" id="KW-0175">Coiled coil</keyword>
<reference evidence="6 7" key="1">
    <citation type="submission" date="2019-03" db="EMBL/GenBank/DDBJ databases">
        <title>Single cell metagenomics reveals metabolic interactions within the superorganism composed of flagellate Streblomastix strix and complex community of Bacteroidetes bacteria on its surface.</title>
        <authorList>
            <person name="Treitli S.C."/>
            <person name="Kolisko M."/>
            <person name="Husnik F."/>
            <person name="Keeling P."/>
            <person name="Hampl V."/>
        </authorList>
    </citation>
    <scope>NUCLEOTIDE SEQUENCE [LARGE SCALE GENOMIC DNA]</scope>
    <source>
        <strain evidence="6">ST1C</strain>
    </source>
</reference>